<dbReference type="InterPro" id="IPR050900">
    <property type="entry name" value="Transposase_IS3/IS150/IS904"/>
</dbReference>
<dbReference type="InterPro" id="IPR001584">
    <property type="entry name" value="Integrase_cat-core"/>
</dbReference>
<name>A0ABP6YRM9_9PSEU</name>
<dbReference type="EMBL" id="BAAAZN010000037">
    <property type="protein sequence ID" value="GAA3587966.1"/>
    <property type="molecule type" value="Genomic_DNA"/>
</dbReference>
<organism evidence="4 5">
    <name type="scientific">Amycolatopsis ultiminotia</name>
    <dbReference type="NCBI Taxonomy" id="543629"/>
    <lineage>
        <taxon>Bacteria</taxon>
        <taxon>Bacillati</taxon>
        <taxon>Actinomycetota</taxon>
        <taxon>Actinomycetes</taxon>
        <taxon>Pseudonocardiales</taxon>
        <taxon>Pseudonocardiaceae</taxon>
        <taxon>Amycolatopsis</taxon>
    </lineage>
</organism>
<dbReference type="Pfam" id="PF13333">
    <property type="entry name" value="rve_2"/>
    <property type="match status" value="1"/>
</dbReference>
<dbReference type="NCBIfam" id="NF033516">
    <property type="entry name" value="transpos_IS3"/>
    <property type="match status" value="1"/>
</dbReference>
<feature type="coiled-coil region" evidence="2">
    <location>
        <begin position="43"/>
        <end position="70"/>
    </location>
</feature>
<dbReference type="Gene3D" id="3.30.420.10">
    <property type="entry name" value="Ribonuclease H-like superfamily/Ribonuclease H"/>
    <property type="match status" value="1"/>
</dbReference>
<evidence type="ECO:0000256" key="1">
    <source>
        <dbReference type="ARBA" id="ARBA00002286"/>
    </source>
</evidence>
<dbReference type="Pfam" id="PF01527">
    <property type="entry name" value="HTH_Tnp_1"/>
    <property type="match status" value="1"/>
</dbReference>
<keyword evidence="5" id="KW-1185">Reference proteome</keyword>
<accession>A0ABP6YRM9</accession>
<proteinExistence type="predicted"/>
<dbReference type="InterPro" id="IPR036397">
    <property type="entry name" value="RNaseH_sf"/>
</dbReference>
<dbReference type="PANTHER" id="PTHR46889">
    <property type="entry name" value="TRANSPOSASE INSF FOR INSERTION SEQUENCE IS3B-RELATED"/>
    <property type="match status" value="1"/>
</dbReference>
<dbReference type="Proteomes" id="UP001500689">
    <property type="component" value="Unassembled WGS sequence"/>
</dbReference>
<dbReference type="PANTHER" id="PTHR46889:SF4">
    <property type="entry name" value="TRANSPOSASE INSO FOR INSERTION SEQUENCE ELEMENT IS911B-RELATED"/>
    <property type="match status" value="1"/>
</dbReference>
<dbReference type="InterPro" id="IPR009057">
    <property type="entry name" value="Homeodomain-like_sf"/>
</dbReference>
<dbReference type="InterPro" id="IPR002514">
    <property type="entry name" value="Transposase_8"/>
</dbReference>
<dbReference type="InterPro" id="IPR012337">
    <property type="entry name" value="RNaseH-like_sf"/>
</dbReference>
<dbReference type="Pfam" id="PF00665">
    <property type="entry name" value="rve"/>
    <property type="match status" value="1"/>
</dbReference>
<feature type="domain" description="Integrase catalytic" evidence="3">
    <location>
        <begin position="202"/>
        <end position="365"/>
    </location>
</feature>
<evidence type="ECO:0000313" key="4">
    <source>
        <dbReference type="EMBL" id="GAA3587966.1"/>
    </source>
</evidence>
<protein>
    <submittedName>
        <fullName evidence="4">IS3 family transposase</fullName>
    </submittedName>
</protein>
<dbReference type="SUPFAM" id="SSF53098">
    <property type="entry name" value="Ribonuclease H-like"/>
    <property type="match status" value="1"/>
</dbReference>
<dbReference type="InterPro" id="IPR025948">
    <property type="entry name" value="HTH-like_dom"/>
</dbReference>
<keyword evidence="2" id="KW-0175">Coiled coil</keyword>
<sequence length="367" mass="41328">MLDLIEAGRKVADVAHDLGISDQTIYSWRRQDRIDRGLETGLTSAEKAELTAAKKRFAELESELAVHRRATELLKEAVRPKARYAAIAAMTEEGLPAQLACRVLGVSESGFYAWRSRSPSARSIRHAWLTDLITEIHQNSQGRYGARRVHAELRLGRGIQVGHGAVEMLMRRAGLVGAMGLPRWKHTKPDEIAKDLVKRDFTAAGPNRKWLTDITEHRTREGKVYCAVVLDVYSRRVVGWSIDSSPTAALVTNALGMAIDNRAPQSGTIIHSDQGVQYGSWAFTKRAKDSGLVPSMGSVGDCYDNAMMESFWSRMQVELLDRHRWRTRVELANAIFEYLEIWHNRQRRHSQLGWLTPIEFENATVVA</sequence>
<evidence type="ECO:0000313" key="5">
    <source>
        <dbReference type="Proteomes" id="UP001500689"/>
    </source>
</evidence>
<comment type="caution">
    <text evidence="4">The sequence shown here is derived from an EMBL/GenBank/DDBJ whole genome shotgun (WGS) entry which is preliminary data.</text>
</comment>
<gene>
    <name evidence="4" type="ORF">GCM10022222_85710</name>
</gene>
<dbReference type="Pfam" id="PF13276">
    <property type="entry name" value="HTH_21"/>
    <property type="match status" value="1"/>
</dbReference>
<reference evidence="5" key="1">
    <citation type="journal article" date="2019" name="Int. J. Syst. Evol. Microbiol.">
        <title>The Global Catalogue of Microorganisms (GCM) 10K type strain sequencing project: providing services to taxonomists for standard genome sequencing and annotation.</title>
        <authorList>
            <consortium name="The Broad Institute Genomics Platform"/>
            <consortium name="The Broad Institute Genome Sequencing Center for Infectious Disease"/>
            <person name="Wu L."/>
            <person name="Ma J."/>
        </authorList>
    </citation>
    <scope>NUCLEOTIDE SEQUENCE [LARGE SCALE GENOMIC DNA]</scope>
    <source>
        <strain evidence="5">JCM 16898</strain>
    </source>
</reference>
<evidence type="ECO:0000256" key="2">
    <source>
        <dbReference type="SAM" id="Coils"/>
    </source>
</evidence>
<comment type="function">
    <text evidence="1">Involved in the transposition of the insertion sequence.</text>
</comment>
<dbReference type="Gene3D" id="1.10.10.60">
    <property type="entry name" value="Homeodomain-like"/>
    <property type="match status" value="1"/>
</dbReference>
<evidence type="ECO:0000259" key="3">
    <source>
        <dbReference type="PROSITE" id="PS50994"/>
    </source>
</evidence>
<dbReference type="SUPFAM" id="SSF46689">
    <property type="entry name" value="Homeodomain-like"/>
    <property type="match status" value="1"/>
</dbReference>
<dbReference type="PROSITE" id="PS50994">
    <property type="entry name" value="INTEGRASE"/>
    <property type="match status" value="1"/>
</dbReference>
<dbReference type="InterPro" id="IPR048020">
    <property type="entry name" value="Transpos_IS3"/>
</dbReference>